<evidence type="ECO:0000313" key="3">
    <source>
        <dbReference type="Proteomes" id="UP000001805"/>
    </source>
</evidence>
<dbReference type="InParanoid" id="Q1K683"/>
<dbReference type="STRING" id="367110.Q1K683"/>
<evidence type="ECO:0000256" key="1">
    <source>
        <dbReference type="SAM" id="SignalP"/>
    </source>
</evidence>
<reference evidence="2 3" key="1">
    <citation type="journal article" date="2003" name="Nature">
        <title>The genome sequence of the filamentous fungus Neurospora crassa.</title>
        <authorList>
            <person name="Galagan J.E."/>
            <person name="Calvo S.E."/>
            <person name="Borkovich K.A."/>
            <person name="Selker E.U."/>
            <person name="Read N.D."/>
            <person name="Jaffe D."/>
            <person name="FitzHugh W."/>
            <person name="Ma L.J."/>
            <person name="Smirnov S."/>
            <person name="Purcell S."/>
            <person name="Rehman B."/>
            <person name="Elkins T."/>
            <person name="Engels R."/>
            <person name="Wang S."/>
            <person name="Nielsen C.B."/>
            <person name="Butler J."/>
            <person name="Endrizzi M."/>
            <person name="Qui D."/>
            <person name="Ianakiev P."/>
            <person name="Bell-Pedersen D."/>
            <person name="Nelson M.A."/>
            <person name="Werner-Washburne M."/>
            <person name="Selitrennikoff C.P."/>
            <person name="Kinsey J.A."/>
            <person name="Braun E.L."/>
            <person name="Zelter A."/>
            <person name="Schulte U."/>
            <person name="Kothe G.O."/>
            <person name="Jedd G."/>
            <person name="Mewes W."/>
            <person name="Staben C."/>
            <person name="Marcotte E."/>
            <person name="Greenberg D."/>
            <person name="Roy A."/>
            <person name="Foley K."/>
            <person name="Naylor J."/>
            <person name="Stange-Thomann N."/>
            <person name="Barrett R."/>
            <person name="Gnerre S."/>
            <person name="Kamal M."/>
            <person name="Kamvysselis M."/>
            <person name="Mauceli E."/>
            <person name="Bielke C."/>
            <person name="Rudd S."/>
            <person name="Frishman D."/>
            <person name="Krystofova S."/>
            <person name="Rasmussen C."/>
            <person name="Metzenberg R.L."/>
            <person name="Perkins D.D."/>
            <person name="Kroken S."/>
            <person name="Cogoni C."/>
            <person name="Macino G."/>
            <person name="Catcheside D."/>
            <person name="Li W."/>
            <person name="Pratt R.J."/>
            <person name="Osmani S.A."/>
            <person name="DeSouza C.P."/>
            <person name="Glass L."/>
            <person name="Orbach M.J."/>
            <person name="Berglund J.A."/>
            <person name="Voelker R."/>
            <person name="Yarden O."/>
            <person name="Plamann M."/>
            <person name="Seiler S."/>
            <person name="Dunlap J."/>
            <person name="Radford A."/>
            <person name="Aramayo R."/>
            <person name="Natvig D.O."/>
            <person name="Alex L.A."/>
            <person name="Mannhaupt G."/>
            <person name="Ebbole D.J."/>
            <person name="Freitag M."/>
            <person name="Paulsen I."/>
            <person name="Sachs M.S."/>
            <person name="Lander E.S."/>
            <person name="Nusbaum C."/>
            <person name="Birren B."/>
        </authorList>
    </citation>
    <scope>NUCLEOTIDE SEQUENCE [LARGE SCALE GENOMIC DNA]</scope>
    <source>
        <strain evidence="3">ATCC 24698 / 74-OR23-1A / CBS 708.71 / DSM 1257 / FGSC 987</strain>
    </source>
</reference>
<name>Q1K683_NEUCR</name>
<dbReference type="KEGG" id="ncr:NCU07781"/>
<dbReference type="OrthoDB" id="4589349at2759"/>
<feature type="chain" id="PRO_5004192785" description="Ecp2 effector protein domain-containing protein" evidence="1">
    <location>
        <begin position="23"/>
        <end position="170"/>
    </location>
</feature>
<dbReference type="AlphaFoldDB" id="Q1K683"/>
<dbReference type="VEuPathDB" id="FungiDB:NCU07781"/>
<evidence type="ECO:0008006" key="4">
    <source>
        <dbReference type="Google" id="ProtNLM"/>
    </source>
</evidence>
<accession>Q1K683</accession>
<dbReference type="OMA" id="SNNCERV"/>
<protein>
    <recommendedName>
        <fullName evidence="4">Ecp2 effector protein domain-containing protein</fullName>
    </recommendedName>
</protein>
<dbReference type="PANTHER" id="PTHR35605">
    <property type="entry name" value="ECP2 EFFECTOR PROTEIN DOMAIN-CONTAINING PROTEIN-RELATED"/>
    <property type="match status" value="1"/>
</dbReference>
<feature type="signal peptide" evidence="1">
    <location>
        <begin position="1"/>
        <end position="22"/>
    </location>
</feature>
<keyword evidence="1" id="KW-0732">Signal</keyword>
<sequence>MLVSKIVIGSVFAMLQMQPAAAIPINEYATAVSTSTNATMPASMTLARRIIDVDTVDCHDEWYQEPAVRTKIAITKFIREGMEYLRHVAGVPKLGPGSNNCERVSCSNWSAISWCNHDPDNSNELPSYETIADAAEIILAWCKASKKEVHIKGQMYSKQKWSVVIEGDSC</sequence>
<dbReference type="GeneID" id="3874849"/>
<dbReference type="HOGENOM" id="CLU_1422232_0_0_1"/>
<organism evidence="2 3">
    <name type="scientific">Neurospora crassa (strain ATCC 24698 / 74-OR23-1A / CBS 708.71 / DSM 1257 / FGSC 987)</name>
    <dbReference type="NCBI Taxonomy" id="367110"/>
    <lineage>
        <taxon>Eukaryota</taxon>
        <taxon>Fungi</taxon>
        <taxon>Dikarya</taxon>
        <taxon>Ascomycota</taxon>
        <taxon>Pezizomycotina</taxon>
        <taxon>Sordariomycetes</taxon>
        <taxon>Sordariomycetidae</taxon>
        <taxon>Sordariales</taxon>
        <taxon>Sordariaceae</taxon>
        <taxon>Neurospora</taxon>
    </lineage>
</organism>
<dbReference type="PANTHER" id="PTHR35605:SF1">
    <property type="entry name" value="ECP2 EFFECTOR PROTEIN DOMAIN-CONTAINING PROTEIN-RELATED"/>
    <property type="match status" value="1"/>
</dbReference>
<dbReference type="PaxDb" id="5141-EFNCRP00000007942"/>
<proteinExistence type="predicted"/>
<keyword evidence="3" id="KW-1185">Reference proteome</keyword>
<dbReference type="RefSeq" id="XP_958702.1">
    <property type="nucleotide sequence ID" value="XM_953609.2"/>
</dbReference>
<gene>
    <name evidence="2" type="ORF">NCU07781</name>
</gene>
<evidence type="ECO:0000313" key="2">
    <source>
        <dbReference type="EMBL" id="EAA29466.1"/>
    </source>
</evidence>
<dbReference type="EMBL" id="CM002240">
    <property type="protein sequence ID" value="EAA29466.1"/>
    <property type="molecule type" value="Genomic_DNA"/>
</dbReference>
<dbReference type="Proteomes" id="UP000001805">
    <property type="component" value="Chromosome 2, Linkage Group V"/>
</dbReference>